<evidence type="ECO:0000313" key="11">
    <source>
        <dbReference type="Proteomes" id="UP000275385"/>
    </source>
</evidence>
<dbReference type="InterPro" id="IPR016195">
    <property type="entry name" value="Pol/histidinol_Pase-like"/>
</dbReference>
<protein>
    <recommendedName>
        <fullName evidence="3 8">Histidinol-phosphatase</fullName>
        <shortName evidence="8">HolPase</shortName>
        <ecNumber evidence="3 8">3.1.3.15</ecNumber>
    </recommendedName>
</protein>
<dbReference type="GO" id="GO:0000105">
    <property type="term" value="P:L-histidine biosynthetic process"/>
    <property type="evidence" value="ECO:0007669"/>
    <property type="project" value="UniProtKB-UniRule"/>
</dbReference>
<comment type="caution">
    <text evidence="10">The sequence shown here is derived from an EMBL/GenBank/DDBJ whole genome shotgun (WGS) entry which is preliminary data.</text>
</comment>
<gene>
    <name evidence="10" type="primary">HIS2</name>
    <name evidence="10" type="ORF">DL546_005585</name>
</gene>
<keyword evidence="6 8" id="KW-0368">Histidine biosynthesis</keyword>
<dbReference type="InterPro" id="IPR010140">
    <property type="entry name" value="Histidinol_P_phosphatase_HisJ"/>
</dbReference>
<dbReference type="GO" id="GO:0005737">
    <property type="term" value="C:cytoplasm"/>
    <property type="evidence" value="ECO:0007669"/>
    <property type="project" value="TreeGrafter"/>
</dbReference>
<dbReference type="Proteomes" id="UP000275385">
    <property type="component" value="Unassembled WGS sequence"/>
</dbReference>
<proteinExistence type="inferred from homology"/>
<keyword evidence="5 8" id="KW-0378">Hydrolase</keyword>
<evidence type="ECO:0000256" key="8">
    <source>
        <dbReference type="RuleBase" id="RU366003"/>
    </source>
</evidence>
<dbReference type="CDD" id="cd12110">
    <property type="entry name" value="PHP_HisPPase_Hisj_like"/>
    <property type="match status" value="1"/>
</dbReference>
<organism evidence="10 11">
    <name type="scientific">Coniochaeta pulveracea</name>
    <dbReference type="NCBI Taxonomy" id="177199"/>
    <lineage>
        <taxon>Eukaryota</taxon>
        <taxon>Fungi</taxon>
        <taxon>Dikarya</taxon>
        <taxon>Ascomycota</taxon>
        <taxon>Pezizomycotina</taxon>
        <taxon>Sordariomycetes</taxon>
        <taxon>Sordariomycetidae</taxon>
        <taxon>Coniochaetales</taxon>
        <taxon>Coniochaetaceae</taxon>
        <taxon>Coniochaeta</taxon>
    </lineage>
</organism>
<comment type="pathway">
    <text evidence="1 8">Amino-acid biosynthesis; L-histidine biosynthesis; L-histidine from 5-phospho-alpha-D-ribose 1-diphosphate: step 8/9.</text>
</comment>
<evidence type="ECO:0000313" key="10">
    <source>
        <dbReference type="EMBL" id="RKU47133.1"/>
    </source>
</evidence>
<dbReference type="STRING" id="177199.A0A420YGZ7"/>
<dbReference type="OrthoDB" id="5957391at2759"/>
<dbReference type="AlphaFoldDB" id="A0A420YGZ7"/>
<dbReference type="FunFam" id="3.20.20.140:FF:000059">
    <property type="entry name" value="Histidinol-phosphatase"/>
    <property type="match status" value="1"/>
</dbReference>
<dbReference type="InterPro" id="IPR004013">
    <property type="entry name" value="PHP_dom"/>
</dbReference>
<sequence>MAFTMHSHSGQFCPGHAKDELEVIVKHAIQIGYKTIGLTEHMPRYELSDLYPEELDDPQASLAALTPRHAAYLAEALRLREKYSEDIDILIGFESEWIRSSDLPRILSLASDPVIDYVLGSVHHTAGIPIDFDAAFYAAAVKACGGTEEGLYEVYYDDQLEMLQGLRPKVVGHFDLIRLLSEDPDRLLRGWGAGVVWEKVVRNLHFVKEYGGLLECNTAALRKGLAEPYPAREIAQEWLRIGGRFTFSDDSHGISQVATNYTRGLDYLESLGVTELWTLKRSTHGEANTEEQSGSQLVEVSVSIQEFRESLKSAST</sequence>
<comment type="similarity">
    <text evidence="2 8">Belongs to the PHP hydrolase family. HisK subfamily.</text>
</comment>
<evidence type="ECO:0000259" key="9">
    <source>
        <dbReference type="Pfam" id="PF02811"/>
    </source>
</evidence>
<dbReference type="PANTHER" id="PTHR21039:SF0">
    <property type="entry name" value="HISTIDINOL-PHOSPHATASE"/>
    <property type="match status" value="1"/>
</dbReference>
<evidence type="ECO:0000256" key="5">
    <source>
        <dbReference type="ARBA" id="ARBA00022801"/>
    </source>
</evidence>
<dbReference type="NCBIfam" id="TIGR01856">
    <property type="entry name" value="hisJ_fam"/>
    <property type="match status" value="1"/>
</dbReference>
<dbReference type="GO" id="GO:0004401">
    <property type="term" value="F:histidinol-phosphatase activity"/>
    <property type="evidence" value="ECO:0007669"/>
    <property type="project" value="UniProtKB-UniRule"/>
</dbReference>
<dbReference type="SUPFAM" id="SSF89550">
    <property type="entry name" value="PHP domain-like"/>
    <property type="match status" value="1"/>
</dbReference>
<dbReference type="PANTHER" id="PTHR21039">
    <property type="entry name" value="HISTIDINOL PHOSPHATASE-RELATED"/>
    <property type="match status" value="1"/>
</dbReference>
<evidence type="ECO:0000256" key="3">
    <source>
        <dbReference type="ARBA" id="ARBA00013085"/>
    </source>
</evidence>
<keyword evidence="11" id="KW-1185">Reference proteome</keyword>
<evidence type="ECO:0000256" key="1">
    <source>
        <dbReference type="ARBA" id="ARBA00004970"/>
    </source>
</evidence>
<evidence type="ECO:0000256" key="7">
    <source>
        <dbReference type="ARBA" id="ARBA00049158"/>
    </source>
</evidence>
<accession>A0A420YGZ7</accession>
<dbReference type="Gene3D" id="3.20.20.140">
    <property type="entry name" value="Metal-dependent hydrolases"/>
    <property type="match status" value="1"/>
</dbReference>
<evidence type="ECO:0000256" key="6">
    <source>
        <dbReference type="ARBA" id="ARBA00023102"/>
    </source>
</evidence>
<evidence type="ECO:0000256" key="4">
    <source>
        <dbReference type="ARBA" id="ARBA00022605"/>
    </source>
</evidence>
<name>A0A420YGZ7_9PEZI</name>
<feature type="domain" description="PHP" evidence="9">
    <location>
        <begin position="5"/>
        <end position="219"/>
    </location>
</feature>
<dbReference type="UniPathway" id="UPA00031">
    <property type="reaction ID" value="UER00013"/>
</dbReference>
<reference evidence="10 11" key="1">
    <citation type="submission" date="2018-08" db="EMBL/GenBank/DDBJ databases">
        <title>Draft genome of the lignicolous fungus Coniochaeta pulveracea.</title>
        <authorList>
            <person name="Borstlap C.J."/>
            <person name="De Witt R.N."/>
            <person name="Botha A."/>
            <person name="Volschenk H."/>
        </authorList>
    </citation>
    <scope>NUCLEOTIDE SEQUENCE [LARGE SCALE GENOMIC DNA]</scope>
    <source>
        <strain evidence="10 11">CAB683</strain>
    </source>
</reference>
<dbReference type="EMBL" id="QVQW01000010">
    <property type="protein sequence ID" value="RKU47133.1"/>
    <property type="molecule type" value="Genomic_DNA"/>
</dbReference>
<dbReference type="Pfam" id="PF02811">
    <property type="entry name" value="PHP"/>
    <property type="match status" value="1"/>
</dbReference>
<evidence type="ECO:0000256" key="2">
    <source>
        <dbReference type="ARBA" id="ARBA00009152"/>
    </source>
</evidence>
<dbReference type="EC" id="3.1.3.15" evidence="3 8"/>
<keyword evidence="4 8" id="KW-0028">Amino-acid biosynthesis</keyword>
<comment type="catalytic activity">
    <reaction evidence="7 8">
        <text>L-histidinol phosphate + H2O = L-histidinol + phosphate</text>
        <dbReference type="Rhea" id="RHEA:14465"/>
        <dbReference type="ChEBI" id="CHEBI:15377"/>
        <dbReference type="ChEBI" id="CHEBI:43474"/>
        <dbReference type="ChEBI" id="CHEBI:57699"/>
        <dbReference type="ChEBI" id="CHEBI:57980"/>
        <dbReference type="EC" id="3.1.3.15"/>
    </reaction>
</comment>